<evidence type="ECO:0000259" key="12">
    <source>
        <dbReference type="Pfam" id="PF02223"/>
    </source>
</evidence>
<keyword evidence="4 11" id="KW-0808">Transferase</keyword>
<dbReference type="AlphaFoldDB" id="A0A1F6DBF3"/>
<dbReference type="Pfam" id="PF02223">
    <property type="entry name" value="Thymidylate_kin"/>
    <property type="match status" value="1"/>
</dbReference>
<dbReference type="HAMAP" id="MF_00165">
    <property type="entry name" value="Thymidylate_kinase"/>
    <property type="match status" value="1"/>
</dbReference>
<dbReference type="PANTHER" id="PTHR10344">
    <property type="entry name" value="THYMIDYLATE KINASE"/>
    <property type="match status" value="1"/>
</dbReference>
<evidence type="ECO:0000256" key="10">
    <source>
        <dbReference type="ARBA" id="ARBA00057735"/>
    </source>
</evidence>
<dbReference type="InterPro" id="IPR027417">
    <property type="entry name" value="P-loop_NTPase"/>
</dbReference>
<comment type="similarity">
    <text evidence="1 11">Belongs to the thymidylate kinase family.</text>
</comment>
<dbReference type="GO" id="GO:0006235">
    <property type="term" value="P:dTTP biosynthetic process"/>
    <property type="evidence" value="ECO:0007669"/>
    <property type="project" value="UniProtKB-UniRule"/>
</dbReference>
<dbReference type="NCBIfam" id="TIGR00041">
    <property type="entry name" value="DTMP_kinase"/>
    <property type="match status" value="1"/>
</dbReference>
<evidence type="ECO:0000313" key="14">
    <source>
        <dbReference type="Proteomes" id="UP000177958"/>
    </source>
</evidence>
<dbReference type="InterPro" id="IPR039430">
    <property type="entry name" value="Thymidylate_kin-like_dom"/>
</dbReference>
<dbReference type="EMBL" id="MFKX01000004">
    <property type="protein sequence ID" value="OGG58362.1"/>
    <property type="molecule type" value="Genomic_DNA"/>
</dbReference>
<keyword evidence="7 11" id="KW-0418">Kinase</keyword>
<evidence type="ECO:0000256" key="3">
    <source>
        <dbReference type="ARBA" id="ARBA00017144"/>
    </source>
</evidence>
<keyword evidence="6 11" id="KW-0547">Nucleotide-binding</keyword>
<dbReference type="GO" id="GO:0004798">
    <property type="term" value="F:dTMP kinase activity"/>
    <property type="evidence" value="ECO:0007669"/>
    <property type="project" value="UniProtKB-UniRule"/>
</dbReference>
<dbReference type="Gene3D" id="3.40.50.300">
    <property type="entry name" value="P-loop containing nucleotide triphosphate hydrolases"/>
    <property type="match status" value="1"/>
</dbReference>
<reference evidence="13 14" key="1">
    <citation type="journal article" date="2016" name="Nat. Commun.">
        <title>Thousands of microbial genomes shed light on interconnected biogeochemical processes in an aquifer system.</title>
        <authorList>
            <person name="Anantharaman K."/>
            <person name="Brown C.T."/>
            <person name="Hug L.A."/>
            <person name="Sharon I."/>
            <person name="Castelle C.J."/>
            <person name="Probst A.J."/>
            <person name="Thomas B.C."/>
            <person name="Singh A."/>
            <person name="Wilkins M.J."/>
            <person name="Karaoz U."/>
            <person name="Brodie E.L."/>
            <person name="Williams K.H."/>
            <person name="Hubbard S.S."/>
            <person name="Banfield J.F."/>
        </authorList>
    </citation>
    <scope>NUCLEOTIDE SEQUENCE [LARGE SCALE GENOMIC DNA]</scope>
</reference>
<evidence type="ECO:0000256" key="2">
    <source>
        <dbReference type="ARBA" id="ARBA00012980"/>
    </source>
</evidence>
<evidence type="ECO:0000313" key="13">
    <source>
        <dbReference type="EMBL" id="OGG58362.1"/>
    </source>
</evidence>
<evidence type="ECO:0000256" key="9">
    <source>
        <dbReference type="ARBA" id="ARBA00048743"/>
    </source>
</evidence>
<evidence type="ECO:0000256" key="11">
    <source>
        <dbReference type="HAMAP-Rule" id="MF_00165"/>
    </source>
</evidence>
<organism evidence="13 14">
    <name type="scientific">Candidatus Kaiserbacteria bacterium RIFCSPHIGHO2_01_FULL_55_17</name>
    <dbReference type="NCBI Taxonomy" id="1798484"/>
    <lineage>
        <taxon>Bacteria</taxon>
        <taxon>Candidatus Kaiseribacteriota</taxon>
    </lineage>
</organism>
<name>A0A1F6DBF3_9BACT</name>
<evidence type="ECO:0000256" key="1">
    <source>
        <dbReference type="ARBA" id="ARBA00009776"/>
    </source>
</evidence>
<gene>
    <name evidence="11" type="primary">tmk</name>
    <name evidence="13" type="ORF">A2853_00380</name>
</gene>
<dbReference type="EC" id="2.7.4.9" evidence="2 11"/>
<comment type="function">
    <text evidence="10 11">Phosphorylation of dTMP to form dTDP in both de novo and salvage pathways of dTTP synthesis.</text>
</comment>
<dbReference type="SUPFAM" id="SSF52540">
    <property type="entry name" value="P-loop containing nucleoside triphosphate hydrolases"/>
    <property type="match status" value="1"/>
</dbReference>
<feature type="binding site" evidence="11">
    <location>
        <begin position="12"/>
        <end position="19"/>
    </location>
    <ligand>
        <name>ATP</name>
        <dbReference type="ChEBI" id="CHEBI:30616"/>
    </ligand>
</feature>
<keyword evidence="5 11" id="KW-0545">Nucleotide biosynthesis</keyword>
<evidence type="ECO:0000256" key="7">
    <source>
        <dbReference type="ARBA" id="ARBA00022777"/>
    </source>
</evidence>
<dbReference type="CDD" id="cd01672">
    <property type="entry name" value="TMPK"/>
    <property type="match status" value="1"/>
</dbReference>
<dbReference type="GO" id="GO:0005524">
    <property type="term" value="F:ATP binding"/>
    <property type="evidence" value="ECO:0007669"/>
    <property type="project" value="UniProtKB-UniRule"/>
</dbReference>
<comment type="caution">
    <text evidence="13">The sequence shown here is derived from an EMBL/GenBank/DDBJ whole genome shotgun (WGS) entry which is preliminary data.</text>
</comment>
<dbReference type="InterPro" id="IPR018094">
    <property type="entry name" value="Thymidylate_kinase"/>
</dbReference>
<proteinExistence type="inferred from homology"/>
<evidence type="ECO:0000256" key="6">
    <source>
        <dbReference type="ARBA" id="ARBA00022741"/>
    </source>
</evidence>
<evidence type="ECO:0000256" key="8">
    <source>
        <dbReference type="ARBA" id="ARBA00022840"/>
    </source>
</evidence>
<sequence length="206" mass="23037">MDKRGKFIVLEGGEGSGKTTIGERLKLEFPDTVYTQDPGGTPLGEKLRDLLMSDETKGIDTRAELLLFLAGRAQLVAEVVKPALESGKHVISNRFGLSTIAYQVYGRQRPELLELYRVVSKEILEGCMPDACILLDVTPETGVTRVHSRPEEPTRFDKEALDFHARVREGLKKHVGEFGKPFVIDSEKPLEEVWTEVLNVVSQFVK</sequence>
<keyword evidence="8 11" id="KW-0067">ATP-binding</keyword>
<accession>A0A1F6DBF3</accession>
<comment type="catalytic activity">
    <reaction evidence="9 11">
        <text>dTMP + ATP = dTDP + ADP</text>
        <dbReference type="Rhea" id="RHEA:13517"/>
        <dbReference type="ChEBI" id="CHEBI:30616"/>
        <dbReference type="ChEBI" id="CHEBI:58369"/>
        <dbReference type="ChEBI" id="CHEBI:63528"/>
        <dbReference type="ChEBI" id="CHEBI:456216"/>
        <dbReference type="EC" id="2.7.4.9"/>
    </reaction>
</comment>
<evidence type="ECO:0000256" key="4">
    <source>
        <dbReference type="ARBA" id="ARBA00022679"/>
    </source>
</evidence>
<dbReference type="GO" id="GO:0006227">
    <property type="term" value="P:dUDP biosynthetic process"/>
    <property type="evidence" value="ECO:0007669"/>
    <property type="project" value="TreeGrafter"/>
</dbReference>
<dbReference type="PANTHER" id="PTHR10344:SF4">
    <property type="entry name" value="UMP-CMP KINASE 2, MITOCHONDRIAL"/>
    <property type="match status" value="1"/>
</dbReference>
<dbReference type="Proteomes" id="UP000177958">
    <property type="component" value="Unassembled WGS sequence"/>
</dbReference>
<feature type="domain" description="Thymidylate kinase-like" evidence="12">
    <location>
        <begin position="10"/>
        <end position="196"/>
    </location>
</feature>
<dbReference type="GO" id="GO:0005829">
    <property type="term" value="C:cytosol"/>
    <property type="evidence" value="ECO:0007669"/>
    <property type="project" value="TreeGrafter"/>
</dbReference>
<dbReference type="FunFam" id="3.40.50.300:FF:000225">
    <property type="entry name" value="Thymidylate kinase"/>
    <property type="match status" value="1"/>
</dbReference>
<dbReference type="GO" id="GO:0006233">
    <property type="term" value="P:dTDP biosynthetic process"/>
    <property type="evidence" value="ECO:0007669"/>
    <property type="project" value="InterPro"/>
</dbReference>
<evidence type="ECO:0000256" key="5">
    <source>
        <dbReference type="ARBA" id="ARBA00022727"/>
    </source>
</evidence>
<protein>
    <recommendedName>
        <fullName evidence="3 11">Thymidylate kinase</fullName>
        <ecNumber evidence="2 11">2.7.4.9</ecNumber>
    </recommendedName>
    <alternativeName>
        <fullName evidence="11">dTMP kinase</fullName>
    </alternativeName>
</protein>